<keyword evidence="1" id="KW-0808">Transferase</keyword>
<sequence length="107" mass="11657">MRLVEEHDPVAELALSRYELRLAKSLAHVVNILDPDVIVLGGGMSNVDRLYTTVPQLVKQWVFGGECETPIRKAVHGDSSGVRARRGCGRIDIVTGAVFPPYPCESG</sequence>
<keyword evidence="1" id="KW-0418">Kinase</keyword>
<dbReference type="GO" id="GO:0008865">
    <property type="term" value="F:fructokinase activity"/>
    <property type="evidence" value="ECO:0007669"/>
    <property type="project" value="UniProtKB-EC"/>
</dbReference>
<dbReference type="InterPro" id="IPR000600">
    <property type="entry name" value="ROK"/>
</dbReference>
<gene>
    <name evidence="1" type="primary">mak_2</name>
    <name evidence="1" type="ORF">NCTC13032_01481</name>
</gene>
<organism evidence="1 2">
    <name type="scientific">Leclercia adecarboxylata</name>
    <dbReference type="NCBI Taxonomy" id="83655"/>
    <lineage>
        <taxon>Bacteria</taxon>
        <taxon>Pseudomonadati</taxon>
        <taxon>Pseudomonadota</taxon>
        <taxon>Gammaproteobacteria</taxon>
        <taxon>Enterobacterales</taxon>
        <taxon>Enterobacteriaceae</taxon>
        <taxon>Leclercia</taxon>
    </lineage>
</organism>
<protein>
    <submittedName>
        <fullName evidence="1">Fructokinase</fullName>
        <ecNumber evidence="1">2.7.1.4</ecNumber>
    </submittedName>
</protein>
<dbReference type="Pfam" id="PF00480">
    <property type="entry name" value="ROK"/>
    <property type="match status" value="1"/>
</dbReference>
<dbReference type="Gene3D" id="3.30.420.40">
    <property type="match status" value="1"/>
</dbReference>
<proteinExistence type="predicted"/>
<dbReference type="Proteomes" id="UP000310719">
    <property type="component" value="Chromosome"/>
</dbReference>
<accession>A0A4U9HPU0</accession>
<dbReference type="EC" id="2.7.1.4" evidence="1"/>
<dbReference type="EMBL" id="LR590464">
    <property type="protein sequence ID" value="VTP64439.1"/>
    <property type="molecule type" value="Genomic_DNA"/>
</dbReference>
<dbReference type="InterPro" id="IPR043129">
    <property type="entry name" value="ATPase_NBD"/>
</dbReference>
<name>A0A4U9HPU0_9ENTR</name>
<reference evidence="1 2" key="1">
    <citation type="submission" date="2019-05" db="EMBL/GenBank/DDBJ databases">
        <authorList>
            <consortium name="Pathogen Informatics"/>
        </authorList>
    </citation>
    <scope>NUCLEOTIDE SEQUENCE [LARGE SCALE GENOMIC DNA]</scope>
    <source>
        <strain evidence="1 2">NCTC13032</strain>
    </source>
</reference>
<evidence type="ECO:0000313" key="2">
    <source>
        <dbReference type="Proteomes" id="UP000310719"/>
    </source>
</evidence>
<dbReference type="AlphaFoldDB" id="A0A4U9HPU0"/>
<dbReference type="SUPFAM" id="SSF53067">
    <property type="entry name" value="Actin-like ATPase domain"/>
    <property type="match status" value="1"/>
</dbReference>
<evidence type="ECO:0000313" key="1">
    <source>
        <dbReference type="EMBL" id="VTP64439.1"/>
    </source>
</evidence>